<proteinExistence type="predicted"/>
<accession>A0ABN0XAM2</accession>
<dbReference type="InterPro" id="IPR011094">
    <property type="entry name" value="Uncharacterised_LppY/LpqO"/>
</dbReference>
<name>A0ABN0XAM2_9ACTN</name>
<keyword evidence="2" id="KW-1185">Reference proteome</keyword>
<dbReference type="EMBL" id="BAAABM010000053">
    <property type="protein sequence ID" value="GAA0358902.1"/>
    <property type="molecule type" value="Genomic_DNA"/>
</dbReference>
<comment type="caution">
    <text evidence="1">The sequence shown here is derived from an EMBL/GenBank/DDBJ whole genome shotgun (WGS) entry which is preliminary data.</text>
</comment>
<dbReference type="Pfam" id="PF07485">
    <property type="entry name" value="DUF1529"/>
    <property type="match status" value="2"/>
</dbReference>
<sequence length="324" mass="34174">MLPVMRLVVGMVLVLTAGCSSSGGEARIAARPGSIQRDADPVPSLSASDDAGWSGVAHALGRSGKLSTDKKVYRVSLPRSDLKVTSYGVSIKPGLALGGYAAFTRYPDGMTLMMGDLVVTEPELQKVTDALQRQGIEQTAVHKHLLAHQPEVWWAHVHATGRDAAAIARSLRAALDVTATPPAPAASSPAPAPQIDTAAIDRVMGTKGTNDGGIYKFTFERTSPVTEHGRVIPPGMGVTTALNFQSTGGGKAAINGDFAMTADEVQHVIQALRSGGISIVELHNHALHDEPRLFYMHFWANNDAVELAKTLHKAVTQQAVTPAA</sequence>
<dbReference type="RefSeq" id="WP_252804113.1">
    <property type="nucleotide sequence ID" value="NZ_BAAABM010000053.1"/>
</dbReference>
<dbReference type="Proteomes" id="UP001501822">
    <property type="component" value="Unassembled WGS sequence"/>
</dbReference>
<gene>
    <name evidence="1" type="ORF">GCM10010151_55760</name>
</gene>
<evidence type="ECO:0000313" key="2">
    <source>
        <dbReference type="Proteomes" id="UP001501822"/>
    </source>
</evidence>
<reference evidence="1 2" key="1">
    <citation type="journal article" date="2019" name="Int. J. Syst. Evol. Microbiol.">
        <title>The Global Catalogue of Microorganisms (GCM) 10K type strain sequencing project: providing services to taxonomists for standard genome sequencing and annotation.</title>
        <authorList>
            <consortium name="The Broad Institute Genomics Platform"/>
            <consortium name="The Broad Institute Genome Sequencing Center for Infectious Disease"/>
            <person name="Wu L."/>
            <person name="Ma J."/>
        </authorList>
    </citation>
    <scope>NUCLEOTIDE SEQUENCE [LARGE SCALE GENOMIC DNA]</scope>
    <source>
        <strain evidence="1 2">JCM 3146</strain>
    </source>
</reference>
<evidence type="ECO:0000313" key="1">
    <source>
        <dbReference type="EMBL" id="GAA0358902.1"/>
    </source>
</evidence>
<dbReference type="PROSITE" id="PS51257">
    <property type="entry name" value="PROKAR_LIPOPROTEIN"/>
    <property type="match status" value="1"/>
</dbReference>
<protein>
    <submittedName>
        <fullName evidence="1">DUF1259 domain-containing protein</fullName>
    </submittedName>
</protein>
<organism evidence="1 2">
    <name type="scientific">Actinoallomurus spadix</name>
    <dbReference type="NCBI Taxonomy" id="79912"/>
    <lineage>
        <taxon>Bacteria</taxon>
        <taxon>Bacillati</taxon>
        <taxon>Actinomycetota</taxon>
        <taxon>Actinomycetes</taxon>
        <taxon>Streptosporangiales</taxon>
        <taxon>Thermomonosporaceae</taxon>
        <taxon>Actinoallomurus</taxon>
    </lineage>
</organism>